<organism evidence="2 3">
    <name type="scientific">Xenoophorus captivus</name>
    <dbReference type="NCBI Taxonomy" id="1517983"/>
    <lineage>
        <taxon>Eukaryota</taxon>
        <taxon>Metazoa</taxon>
        <taxon>Chordata</taxon>
        <taxon>Craniata</taxon>
        <taxon>Vertebrata</taxon>
        <taxon>Euteleostomi</taxon>
        <taxon>Actinopterygii</taxon>
        <taxon>Neopterygii</taxon>
        <taxon>Teleostei</taxon>
        <taxon>Neoteleostei</taxon>
        <taxon>Acanthomorphata</taxon>
        <taxon>Ovalentaria</taxon>
        <taxon>Atherinomorphae</taxon>
        <taxon>Cyprinodontiformes</taxon>
        <taxon>Goodeidae</taxon>
        <taxon>Xenoophorus</taxon>
    </lineage>
</organism>
<sequence length="476" mass="53825">MDREDTCHRTCFSLQLDGNVLDNFAELKSIEGLQEGSLLKVVEEPYTVREARIHVRHIRDLLKSLDPSDAYNGVDCNSLSFLSIFTDGDLGGMVHLKCLKVLTMSGWNPPPGNRKMHGDLMYLYIVTVEERHVSVTASTRGFYLNQSTTYTFNPKPANPSFLSHSLVELLSQISPAFKKNFTSLQKKRCTAGQHRRSIMLWTVSELRMPTPPALVMRSTYRGRWVHSDFAAAATRGAMAVIDGNVMAINPGEETRMQMFIWNNIFFSLGFDVRDHYRELGGDAAAHAAPTNDLNGVRAYGAVDVEGLYTLGTVVVDYRGYRVTAQSIIPGILEREQEQSVIYGSIDFGKTVVSHDKYLELLDKTSRPLKVQQHNVLNEKDESVELCSSVECKGIIGNDGRHYILDLLRTFPPDLNFLPVEGEELSAESQRQGFPRQHRHRLACLRQELIEAFVEHRWALRCFSGDFCVRSTKIQFK</sequence>
<dbReference type="PANTHER" id="PTHR12601">
    <property type="entry name" value="EUKARYOTIC TRANSLATION INITIATION FACTOR 3 SUBUNIT EIF-3"/>
    <property type="match status" value="1"/>
</dbReference>
<reference evidence="2 3" key="1">
    <citation type="submission" date="2021-06" db="EMBL/GenBank/DDBJ databases">
        <authorList>
            <person name="Palmer J.M."/>
        </authorList>
    </citation>
    <scope>NUCLEOTIDE SEQUENCE [LARGE SCALE GENOMIC DNA]</scope>
    <source>
        <strain evidence="2 3">XC_2019</strain>
        <tissue evidence="2">Muscle</tissue>
    </source>
</reference>
<dbReference type="EMBL" id="JAHRIN010016959">
    <property type="protein sequence ID" value="MEQ2196598.1"/>
    <property type="molecule type" value="Genomic_DNA"/>
</dbReference>
<name>A0ABV0QM16_9TELE</name>
<dbReference type="InterPro" id="IPR025697">
    <property type="entry name" value="CLU_dom"/>
</dbReference>
<evidence type="ECO:0000313" key="3">
    <source>
        <dbReference type="Proteomes" id="UP001434883"/>
    </source>
</evidence>
<dbReference type="PANTHER" id="PTHR12601:SF10">
    <property type="entry name" value="CLUSTERED MITOCHONDRIA PROTEIN HOMOLOG"/>
    <property type="match status" value="1"/>
</dbReference>
<keyword evidence="3" id="KW-1185">Reference proteome</keyword>
<evidence type="ECO:0000313" key="2">
    <source>
        <dbReference type="EMBL" id="MEQ2196598.1"/>
    </source>
</evidence>
<dbReference type="Pfam" id="PF15044">
    <property type="entry name" value="CLU_N"/>
    <property type="match status" value="1"/>
</dbReference>
<dbReference type="Proteomes" id="UP001434883">
    <property type="component" value="Unassembled WGS sequence"/>
</dbReference>
<dbReference type="Gene3D" id="3.30.2280.10">
    <property type="entry name" value="Hypothetical protein (hspc210)"/>
    <property type="match status" value="1"/>
</dbReference>
<protein>
    <recommendedName>
        <fullName evidence="1">Clu domain-containing protein</fullName>
    </recommendedName>
</protein>
<proteinExistence type="predicted"/>
<dbReference type="InterPro" id="IPR028275">
    <property type="entry name" value="CLU_N"/>
</dbReference>
<evidence type="ECO:0000259" key="1">
    <source>
        <dbReference type="PROSITE" id="PS51823"/>
    </source>
</evidence>
<gene>
    <name evidence="2" type="ORF">XENOCAPTIV_005032</name>
</gene>
<feature type="domain" description="Clu" evidence="1">
    <location>
        <begin position="154"/>
        <end position="417"/>
    </location>
</feature>
<dbReference type="Pfam" id="PF13236">
    <property type="entry name" value="CLU"/>
    <property type="match status" value="1"/>
</dbReference>
<dbReference type="InterPro" id="IPR027523">
    <property type="entry name" value="CLU_prot"/>
</dbReference>
<accession>A0ABV0QM16</accession>
<dbReference type="PROSITE" id="PS51823">
    <property type="entry name" value="CLU"/>
    <property type="match status" value="1"/>
</dbReference>
<dbReference type="SUPFAM" id="SSF103107">
    <property type="entry name" value="Hypothetical protein c14orf129, hspc210"/>
    <property type="match status" value="1"/>
</dbReference>
<dbReference type="InterPro" id="IPR023231">
    <property type="entry name" value="GSKIP_dom_sf"/>
</dbReference>
<comment type="caution">
    <text evidence="2">The sequence shown here is derived from an EMBL/GenBank/DDBJ whole genome shotgun (WGS) entry which is preliminary data.</text>
</comment>